<feature type="region of interest" description="Disordered" evidence="16">
    <location>
        <begin position="185"/>
        <end position="209"/>
    </location>
</feature>
<dbReference type="SUPFAM" id="SSF88723">
    <property type="entry name" value="PIN domain-like"/>
    <property type="match status" value="1"/>
</dbReference>
<keyword evidence="13" id="KW-0539">Nucleus</keyword>
<name>A0AAW1BLA3_CROAD</name>
<dbReference type="InterPro" id="IPR029060">
    <property type="entry name" value="PIN-like_dom_sf"/>
</dbReference>
<dbReference type="GO" id="GO:0030145">
    <property type="term" value="F:manganese ion binding"/>
    <property type="evidence" value="ECO:0007669"/>
    <property type="project" value="TreeGrafter"/>
</dbReference>
<feature type="domain" description="XPG N-terminal" evidence="18">
    <location>
        <begin position="92"/>
        <end position="194"/>
    </location>
</feature>
<keyword evidence="20" id="KW-1185">Reference proteome</keyword>
<protein>
    <submittedName>
        <fullName evidence="19">Flap endonuclease 1-like</fullName>
    </submittedName>
</protein>
<organism evidence="19 20">
    <name type="scientific">Crotalus adamanteus</name>
    <name type="common">Eastern diamondback rattlesnake</name>
    <dbReference type="NCBI Taxonomy" id="8729"/>
    <lineage>
        <taxon>Eukaryota</taxon>
        <taxon>Metazoa</taxon>
        <taxon>Chordata</taxon>
        <taxon>Craniata</taxon>
        <taxon>Vertebrata</taxon>
        <taxon>Euteleostomi</taxon>
        <taxon>Lepidosauria</taxon>
        <taxon>Squamata</taxon>
        <taxon>Bifurcata</taxon>
        <taxon>Unidentata</taxon>
        <taxon>Episquamata</taxon>
        <taxon>Toxicofera</taxon>
        <taxon>Serpentes</taxon>
        <taxon>Colubroidea</taxon>
        <taxon>Viperidae</taxon>
        <taxon>Crotalinae</taxon>
        <taxon>Crotalus</taxon>
    </lineage>
</organism>
<dbReference type="InterPro" id="IPR008918">
    <property type="entry name" value="HhH2"/>
</dbReference>
<dbReference type="SUPFAM" id="SSF47807">
    <property type="entry name" value="5' to 3' exonuclease, C-terminal subdomain"/>
    <property type="match status" value="1"/>
</dbReference>
<feature type="compositionally biased region" description="Basic residues" evidence="16">
    <location>
        <begin position="521"/>
        <end position="530"/>
    </location>
</feature>
<dbReference type="GO" id="GO:0006281">
    <property type="term" value="P:DNA repair"/>
    <property type="evidence" value="ECO:0007669"/>
    <property type="project" value="UniProtKB-KW"/>
</dbReference>
<dbReference type="GO" id="GO:0006260">
    <property type="term" value="P:DNA replication"/>
    <property type="evidence" value="ECO:0007669"/>
    <property type="project" value="UniProtKB-KW"/>
</dbReference>
<dbReference type="SMART" id="SM00484">
    <property type="entry name" value="XPGI"/>
    <property type="match status" value="1"/>
</dbReference>
<keyword evidence="2" id="KW-0597">Phosphoprotein</keyword>
<comment type="caution">
    <text evidence="19">The sequence shown here is derived from an EMBL/GenBank/DDBJ whole genome shotgun (WGS) entry which is preliminary data.</text>
</comment>
<dbReference type="Pfam" id="PF00867">
    <property type="entry name" value="XPG_I"/>
    <property type="match status" value="1"/>
</dbReference>
<dbReference type="Gene3D" id="1.10.150.20">
    <property type="entry name" value="5' to 3' exonuclease, C-terminal subdomain"/>
    <property type="match status" value="1"/>
</dbReference>
<keyword evidence="11" id="KW-0496">Mitochondrion</keyword>
<sequence>MRISPNFRQSRCRETVGGGGIAPLPTPRLAADDGSGGPIISTSVPPKASCGAFRSSARLSGIPRLGRIPAGALCTRSEARSPAVQSPSRGAMGINKLAEVIKEGAPDAVRPASLEQYRGRVVALDISVAVYQFCTAMPQIINRHGQNISCLQGLFFRTLSLLEKGIQPVFVFDGKPPELKQRVLAKRTTTSGARRGTADSDVPARPPRRDSETLLTLLGVPYIQAPAEAEATCAALVKSGHAWCVATEDMDALPFGAVRLLRHLSMKKSCLEEISLPTVLQKLGMTQEQFVDLCILLGCDYCHKIRGLGPKKALKLLQRHGSIEEVLRNTSRQSHPMPDGWCLEETRRLFLQPEVTDPGQVVLEWKEPDEEGLVKFLAQEKCMKESRVRGRLKRWRDARLKLSEASKSKGKGKSRKATASQAMTDFFPVMKRPNKSPTHQSPRKKKQKRQEEETEVPGRRSGSAGKQKCQEEETKVPGRRSGNELGIGRKEGNGKEKEKEGEKGRKKGSRGGGREGSGRREGKKKGKAFR</sequence>
<evidence type="ECO:0000256" key="2">
    <source>
        <dbReference type="ARBA" id="ARBA00022553"/>
    </source>
</evidence>
<dbReference type="InterPro" id="IPR036279">
    <property type="entry name" value="5-3_exonuclease_C_sf"/>
</dbReference>
<evidence type="ECO:0000256" key="9">
    <source>
        <dbReference type="ARBA" id="ARBA00022839"/>
    </source>
</evidence>
<keyword evidence="3" id="KW-0235">DNA replication</keyword>
<evidence type="ECO:0000256" key="5">
    <source>
        <dbReference type="ARBA" id="ARBA00022723"/>
    </source>
</evidence>
<dbReference type="InterPro" id="IPR006084">
    <property type="entry name" value="XPG/Rad2"/>
</dbReference>
<feature type="compositionally biased region" description="Basic and acidic residues" evidence="16">
    <location>
        <begin position="487"/>
        <end position="503"/>
    </location>
</feature>
<dbReference type="PANTHER" id="PTHR11081:SF9">
    <property type="entry name" value="FLAP ENDONUCLEASE 1"/>
    <property type="match status" value="1"/>
</dbReference>
<dbReference type="InterPro" id="IPR006086">
    <property type="entry name" value="XPG-I_dom"/>
</dbReference>
<dbReference type="CDD" id="cd09867">
    <property type="entry name" value="PIN_FEN1"/>
    <property type="match status" value="1"/>
</dbReference>
<evidence type="ECO:0000256" key="16">
    <source>
        <dbReference type="SAM" id="MobiDB-lite"/>
    </source>
</evidence>
<comment type="similarity">
    <text evidence="15">Belongs to the XPG/RAD2 endonuclease family. FEN1 subfamily.</text>
</comment>
<evidence type="ECO:0000256" key="3">
    <source>
        <dbReference type="ARBA" id="ARBA00022705"/>
    </source>
</evidence>
<keyword evidence="9" id="KW-0269">Exonuclease</keyword>
<evidence type="ECO:0000259" key="18">
    <source>
        <dbReference type="SMART" id="SM00485"/>
    </source>
</evidence>
<evidence type="ECO:0000256" key="12">
    <source>
        <dbReference type="ARBA" id="ARBA00023204"/>
    </source>
</evidence>
<comment type="function">
    <text evidence="14">Structure-specific nuclease with 5'-flap endonuclease and 5'-3' exonuclease activities involved in DNA replication and repair. During DNA replication, cleaves the 5'-overhanging flap structure that is generated by displacement synthesis when DNA polymerase encounters the 5'-end of a downstream Okazaki fragment. It enters the flap from the 5'-end and then tracks to cleave the flap base, leaving a nick for ligation. Also involved in the long patch base excision repair (LP-BER) pathway, by cleaving within the apurinic/apyrimidinic (AP) site-terminated flap. Acts as a genome stabilization factor that prevents flaps from equilibrating into structures that lead to duplications and deletions. Also possesses 5'-3' exonuclease activity on nicked or gapped double-stranded DNA, and exhibits RNase H activity. Also involved in replication and repair of rDNA and in repairing mitochondrial DNA.</text>
</comment>
<feature type="region of interest" description="Disordered" evidence="16">
    <location>
        <begin position="1"/>
        <end position="41"/>
    </location>
</feature>
<evidence type="ECO:0000256" key="7">
    <source>
        <dbReference type="ARBA" id="ARBA00022763"/>
    </source>
</evidence>
<dbReference type="Pfam" id="PF00752">
    <property type="entry name" value="XPG_N"/>
    <property type="match status" value="1"/>
</dbReference>
<feature type="domain" description="XPG-I" evidence="17">
    <location>
        <begin position="216"/>
        <end position="285"/>
    </location>
</feature>
<evidence type="ECO:0000256" key="15">
    <source>
        <dbReference type="ARBA" id="ARBA00034726"/>
    </source>
</evidence>
<proteinExistence type="inferred from homology"/>
<dbReference type="GO" id="GO:0005634">
    <property type="term" value="C:nucleus"/>
    <property type="evidence" value="ECO:0007669"/>
    <property type="project" value="TreeGrafter"/>
</dbReference>
<dbReference type="EMBL" id="JAOTOJ010000003">
    <property type="protein sequence ID" value="KAK9402834.1"/>
    <property type="molecule type" value="Genomic_DNA"/>
</dbReference>
<evidence type="ECO:0000256" key="4">
    <source>
        <dbReference type="ARBA" id="ARBA00022722"/>
    </source>
</evidence>
<dbReference type="Proteomes" id="UP001474421">
    <property type="component" value="Unassembled WGS sequence"/>
</dbReference>
<dbReference type="GO" id="GO:0017108">
    <property type="term" value="F:5'-flap endonuclease activity"/>
    <property type="evidence" value="ECO:0007669"/>
    <property type="project" value="TreeGrafter"/>
</dbReference>
<dbReference type="PANTHER" id="PTHR11081">
    <property type="entry name" value="FLAP ENDONUCLEASE FAMILY MEMBER"/>
    <property type="match status" value="1"/>
</dbReference>
<evidence type="ECO:0000256" key="8">
    <source>
        <dbReference type="ARBA" id="ARBA00022801"/>
    </source>
</evidence>
<evidence type="ECO:0000256" key="11">
    <source>
        <dbReference type="ARBA" id="ARBA00023128"/>
    </source>
</evidence>
<dbReference type="SMART" id="SM00279">
    <property type="entry name" value="HhH2"/>
    <property type="match status" value="1"/>
</dbReference>
<dbReference type="InterPro" id="IPR006085">
    <property type="entry name" value="XPG_DNA_repair_N"/>
</dbReference>
<dbReference type="AlphaFoldDB" id="A0AAW1BLA3"/>
<dbReference type="FunFam" id="1.10.150.20:FF:000009">
    <property type="entry name" value="Flap endonuclease 1"/>
    <property type="match status" value="1"/>
</dbReference>
<dbReference type="PRINTS" id="PR00853">
    <property type="entry name" value="XPGRADSUPER"/>
</dbReference>
<keyword evidence="8" id="KW-0378">Hydrolase</keyword>
<evidence type="ECO:0000256" key="14">
    <source>
        <dbReference type="ARBA" id="ARBA00029382"/>
    </source>
</evidence>
<dbReference type="GO" id="GO:0004523">
    <property type="term" value="F:RNA-DNA hybrid ribonuclease activity"/>
    <property type="evidence" value="ECO:0007669"/>
    <property type="project" value="TreeGrafter"/>
</dbReference>
<keyword evidence="7" id="KW-0227">DNA damage</keyword>
<gene>
    <name evidence="19" type="ORF">NXF25_007661</name>
</gene>
<keyword evidence="5" id="KW-0479">Metal-binding</keyword>
<evidence type="ECO:0000259" key="17">
    <source>
        <dbReference type="SMART" id="SM00484"/>
    </source>
</evidence>
<dbReference type="GO" id="GO:0000287">
    <property type="term" value="F:magnesium ion binding"/>
    <property type="evidence" value="ECO:0007669"/>
    <property type="project" value="TreeGrafter"/>
</dbReference>
<dbReference type="SMART" id="SM00485">
    <property type="entry name" value="XPGN"/>
    <property type="match status" value="1"/>
</dbReference>
<evidence type="ECO:0000256" key="1">
    <source>
        <dbReference type="ARBA" id="ARBA00001946"/>
    </source>
</evidence>
<evidence type="ECO:0000313" key="19">
    <source>
        <dbReference type="EMBL" id="KAK9402834.1"/>
    </source>
</evidence>
<feature type="region of interest" description="Disordered" evidence="16">
    <location>
        <begin position="402"/>
        <end position="530"/>
    </location>
</feature>
<keyword evidence="4" id="KW-0540">Nuclease</keyword>
<evidence type="ECO:0000256" key="10">
    <source>
        <dbReference type="ARBA" id="ARBA00022842"/>
    </source>
</evidence>
<comment type="cofactor">
    <cofactor evidence="1">
        <name>Mg(2+)</name>
        <dbReference type="ChEBI" id="CHEBI:18420"/>
    </cofactor>
</comment>
<keyword evidence="10" id="KW-0460">Magnesium</keyword>
<evidence type="ECO:0000256" key="13">
    <source>
        <dbReference type="ARBA" id="ARBA00023242"/>
    </source>
</evidence>
<keyword evidence="12" id="KW-0234">DNA repair</keyword>
<dbReference type="GO" id="GO:0008409">
    <property type="term" value="F:5'-3' exonuclease activity"/>
    <property type="evidence" value="ECO:0007669"/>
    <property type="project" value="TreeGrafter"/>
</dbReference>
<reference evidence="19 20" key="1">
    <citation type="journal article" date="2024" name="Proc. Natl. Acad. Sci. U.S.A.">
        <title>The genetic regulatory architecture and epigenomic basis for age-related changes in rattlesnake venom.</title>
        <authorList>
            <person name="Hogan M.P."/>
            <person name="Holding M.L."/>
            <person name="Nystrom G.S."/>
            <person name="Colston T.J."/>
            <person name="Bartlett D.A."/>
            <person name="Mason A.J."/>
            <person name="Ellsworth S.A."/>
            <person name="Rautsaw R.M."/>
            <person name="Lawrence K.C."/>
            <person name="Strickland J.L."/>
            <person name="He B."/>
            <person name="Fraser P."/>
            <person name="Margres M.J."/>
            <person name="Gilbert D.M."/>
            <person name="Gibbs H.L."/>
            <person name="Parkinson C.L."/>
            <person name="Rokyta D.R."/>
        </authorList>
    </citation>
    <scope>NUCLEOTIDE SEQUENCE [LARGE SCALE GENOMIC DNA]</scope>
    <source>
        <strain evidence="19">DRR0105</strain>
    </source>
</reference>
<dbReference type="Gene3D" id="3.40.50.1010">
    <property type="entry name" value="5'-nuclease"/>
    <property type="match status" value="1"/>
</dbReference>
<evidence type="ECO:0000256" key="6">
    <source>
        <dbReference type="ARBA" id="ARBA00022759"/>
    </source>
</evidence>
<dbReference type="GO" id="GO:0003677">
    <property type="term" value="F:DNA binding"/>
    <property type="evidence" value="ECO:0007669"/>
    <property type="project" value="InterPro"/>
</dbReference>
<keyword evidence="6 19" id="KW-0255">Endonuclease</keyword>
<evidence type="ECO:0000313" key="20">
    <source>
        <dbReference type="Proteomes" id="UP001474421"/>
    </source>
</evidence>
<accession>A0AAW1BLA3</accession>